<feature type="region of interest" description="Disordered" evidence="2">
    <location>
        <begin position="1989"/>
        <end position="2020"/>
    </location>
</feature>
<organism evidence="4 5">
    <name type="scientific">Leptobrachium leishanense</name>
    <name type="common">Leishan spiny toad</name>
    <dbReference type="NCBI Taxonomy" id="445787"/>
    <lineage>
        <taxon>Eukaryota</taxon>
        <taxon>Metazoa</taxon>
        <taxon>Chordata</taxon>
        <taxon>Craniata</taxon>
        <taxon>Vertebrata</taxon>
        <taxon>Euteleostomi</taxon>
        <taxon>Amphibia</taxon>
        <taxon>Batrachia</taxon>
        <taxon>Anura</taxon>
        <taxon>Pelobatoidea</taxon>
        <taxon>Megophryidae</taxon>
        <taxon>Leptobrachium</taxon>
    </lineage>
</organism>
<feature type="compositionally biased region" description="Polar residues" evidence="2">
    <location>
        <begin position="38"/>
        <end position="50"/>
    </location>
</feature>
<feature type="region of interest" description="Disordered" evidence="2">
    <location>
        <begin position="3883"/>
        <end position="3942"/>
    </location>
</feature>
<protein>
    <recommendedName>
        <fullName evidence="3">C2H2-type domain-containing protein</fullName>
    </recommendedName>
</protein>
<feature type="compositionally biased region" description="Basic and acidic residues" evidence="2">
    <location>
        <begin position="3329"/>
        <end position="3361"/>
    </location>
</feature>
<feature type="region of interest" description="Disordered" evidence="2">
    <location>
        <begin position="4019"/>
        <end position="4047"/>
    </location>
</feature>
<feature type="region of interest" description="Disordered" evidence="2">
    <location>
        <begin position="1208"/>
        <end position="1309"/>
    </location>
</feature>
<feature type="region of interest" description="Disordered" evidence="2">
    <location>
        <begin position="1890"/>
        <end position="1911"/>
    </location>
</feature>
<evidence type="ECO:0000256" key="1">
    <source>
        <dbReference type="PROSITE-ProRule" id="PRU00042"/>
    </source>
</evidence>
<dbReference type="Proteomes" id="UP000694569">
    <property type="component" value="Unplaced"/>
</dbReference>
<dbReference type="InterPro" id="IPR036236">
    <property type="entry name" value="Znf_C2H2_sf"/>
</dbReference>
<feature type="region of interest" description="Disordered" evidence="2">
    <location>
        <begin position="3153"/>
        <end position="3194"/>
    </location>
</feature>
<keyword evidence="5" id="KW-1185">Reference proteome</keyword>
<feature type="domain" description="C2H2-type" evidence="3">
    <location>
        <begin position="3406"/>
        <end position="3433"/>
    </location>
</feature>
<feature type="compositionally biased region" description="Basic and acidic residues" evidence="2">
    <location>
        <begin position="1098"/>
        <end position="1110"/>
    </location>
</feature>
<feature type="region of interest" description="Disordered" evidence="2">
    <location>
        <begin position="3326"/>
        <end position="3377"/>
    </location>
</feature>
<dbReference type="PANTHER" id="PTHR21465">
    <property type="entry name" value="ZINC FINGER PROTEIN 469"/>
    <property type="match status" value="1"/>
</dbReference>
<feature type="region of interest" description="Disordered" evidence="2">
    <location>
        <begin position="330"/>
        <end position="418"/>
    </location>
</feature>
<dbReference type="PANTHER" id="PTHR21465:SF2">
    <property type="entry name" value="ZINC FINGER PROTEIN 469"/>
    <property type="match status" value="1"/>
</dbReference>
<feature type="compositionally biased region" description="Basic residues" evidence="2">
    <location>
        <begin position="3896"/>
        <end position="3908"/>
    </location>
</feature>
<feature type="compositionally biased region" description="Basic and acidic residues" evidence="2">
    <location>
        <begin position="3531"/>
        <end position="3540"/>
    </location>
</feature>
<evidence type="ECO:0000313" key="5">
    <source>
        <dbReference type="Proteomes" id="UP000694569"/>
    </source>
</evidence>
<feature type="compositionally biased region" description="Basic residues" evidence="2">
    <location>
        <begin position="2671"/>
        <end position="2680"/>
    </location>
</feature>
<feature type="region of interest" description="Disordered" evidence="2">
    <location>
        <begin position="3753"/>
        <end position="3823"/>
    </location>
</feature>
<reference evidence="4" key="2">
    <citation type="submission" date="2025-09" db="UniProtKB">
        <authorList>
            <consortium name="Ensembl"/>
        </authorList>
    </citation>
    <scope>IDENTIFICATION</scope>
</reference>
<feature type="compositionally biased region" description="Basic and acidic residues" evidence="2">
    <location>
        <begin position="1052"/>
        <end position="1068"/>
    </location>
</feature>
<feature type="region of interest" description="Disordered" evidence="2">
    <location>
        <begin position="3531"/>
        <end position="3554"/>
    </location>
</feature>
<feature type="compositionally biased region" description="Basic and acidic residues" evidence="2">
    <location>
        <begin position="1372"/>
        <end position="1382"/>
    </location>
</feature>
<feature type="compositionally biased region" description="Polar residues" evidence="2">
    <location>
        <begin position="88"/>
        <end position="105"/>
    </location>
</feature>
<feature type="domain" description="C2H2-type" evidence="3">
    <location>
        <begin position="3203"/>
        <end position="3230"/>
    </location>
</feature>
<feature type="region of interest" description="Disordered" evidence="2">
    <location>
        <begin position="2820"/>
        <end position="2841"/>
    </location>
</feature>
<sequence length="4078" mass="453670">MTGETKHVYSSSNKEPSCKDSERDTAFEHFNKNDAVESATSRVSESSDSAFSGGAGKGPEANGREKEPHSQREAIIRPQQAGKIDFKSLQNRSKFQSDAVWTNGKSGPLSPTGRSRGKDKSKRSGKGDRTQHQLYRLSITNTRSNPTIGIAYPQQKVTPPKKVEVNREAVSGSYRFHVPSLPEREAELQQEDLNFNRCFQESSPSLAATNYTSQNIPASRTHHGIQAQAQPGNTEAPTSNGELHYLDFQPNGNSWNSSDKNFSSSANYSIANQKLCPFPDGNKPDSHCYGSMPFQYPFQSLQEPNGNAFCSNAGTQDFVEVSLPANQVSHGTFPFQSSSRDGPEHPQSSGSYNNPLPDTRTYGLSSQQAPFLHVQQGAQHQPAPQCYPVRNNHPTDHNGAMSSSGAVSSSGAIDQTPSTFHESQPVFMQSEFSLHNNNLPALVSKRLQPPKDFASSRRLLTPGNTLRRNIPQSSPNQVHFPGKVYDGVNTGSVPFDKSISRIPQTWDAGSKTFQPLDQNSVQYSNASGTILPYQCQSNVDQRQAVKTTKMPWQQAHLSSALPNQNRVELSKQIGNQKHTYPLGNSEWPNINLLQKIPPSYHSKKHLTVEGIPAQRAEAGRSNFNSTNGILYDGSKEVNAQICDTRNKSILFGLSQPMQQAASSRNNSNQTLSGSPCESPLPSPATNPVSGSSCSSLSPMSTSPVNSNVEDNHAPPTLTSAPYFQQPCHPNETKSYHQSEPLNPASILYPNQDSLKNFSYLSESSKDDQLYHKQSTEPGKGCLENFENEPPPPYSSHHLLANSLSSANLDQLDVLLTCKQCDQNYNNLLSFLEHRQYCSLNSNLHNEMKDSVRGGEVRKQAVEPVKTSPMTAGLSMPKGPVEVPPYLIGFNKVVDYLLDSDILGDPKDDPMKANIFHNLISSSLPLTSCDTLEMDDAKLDSLITEALNGLEFQVDNPEIDSSFIDVFADDDLSAPKVSGSSQPYKFKDSVEMKRKQTADEKQFCHNQFPHVYEENHDADASVNLGGAAKRQSEPKNAEVGTARPYSMGSEKNNMVEKSPKISDDSTLRKKTETEKCDALDKQKNESICEFKRADDKATKTSHEVRSAKRDAQQFSVTEKPKPRRLCMKDIKKKKAHNGTWSKELIHKIVQQKNKFHKLHVKSNKNVQFSLVTERLFPLAKSHTFGEYDYNSDSEDEAVLNSKKQTHGRLKFNFSRNHQGRDGRTKEKDTVWRMGEATRFQIHNKDVRSTNKETSNRIRRRSSQSSTSSDQSTSISSETGLSPKSIERTDSENEQETILRHKGLNSSSPNIAMERHFTRPHYKEGISETFFHQTEFTKVPKRFGSAKFLLGSSKGYPAKHDVTNHIGDTNKSLQSKEKTKSNENQYRKSEVGHFLHGDNQEIVNACHKASIANDDVLHRNFPPGLLLDVNHVPLPFSPIHEENVDLQTKKMNDSEINLNYTDAGLKFLKEGLCNDHEPFPVPVGCYSVSSPTENTLNGESHESYTTECQQFAKNKDLQNMYCNNLFSKSQSLAPADMGQGFLGQSNSTNIDNNSFETNCSELPPYSTDNNVHKVSSTLSFDSSPMFAELPMSDFETPLFTNLPQAKDSYVGYTCSRDQSGKPAHYDQEYPPFLEEKNWSLIEGPPVISSNINTPFPVMENQSTEKYVEQITASSGHMQMTMSEPLPEYNAPFINNISEDELEIKRLVTELENQLQTNNMHSDTSSHSCNKSQTDANFENTPVPFADLGESQIENGQKNIYKDNFSGLNSSTPLEQSIQQCHALDKVEDNCDNLKNSWSCSVQFDTFTSSIQCHNQSNVLESLDQAVNSRQYPKDLNLVQLTGELDSFSSNQRSPSTLPEACLRDLADQPSCQARPGSCPITDPPVTAETLASGKEENKAVAEKDPQQSDPGNLLLEKEQVEERFGEPPELEPFQSVSEFISDFGLRDNDVPILNRTTSPTINETSLERELCDTGYRAEIAISEMIEYDTSCPKMDEKEGPVDVSNTKDLQKNDEGNSPSLDMPVLEKEQGAITEKLSDCQDATESPLQQLQLFVARTAKNNEEEMFMPCFPVLLTPSSHVSPQTAVEIDSSYSPERKSVSEETLSRDLGIHLSETDIHSAVITQIHSLENEITSSTSTFETLNNAMQNGNTQSLCTENECPGLDVINIEPRSTPQDNNDLQPRSNDTENLFRGQAKMDEEMKALIETDGNKVALTVDINRSSTYSCHAFDDEAFAVLPKNTPTAPGALEICSSHKSNAGYQLPCGLTLEVIDNHVSQEQNIDASIFMSPGNQQDVINNILQEKDLMTGNEICKETVPVSPEKSSTSVFPDEIPDAYPLHFNHQKALHKRNTGYQTQLPDMCSPMASSRLDFDRFTHLPLKTSVTKPIVLCPSPENILCAAQKDTTHVDAQNCPVNVSDPTDQTEKLSVVGSDVLLYLGQESSLTSSLEMSHKSISKSESSVSPGADGNLSRCFCPELLCPHYKQPVADAILQCGSMPIPDGYPIFVETDCQQYTTLSNELFTNNVQNVEDPSLCCQKDESLKWDSQKGVRVTNLFPNEDQPAALVSDLMDIAENGFNLNNHQIPVATDGRIAQAATICTIAENQSKESKRKGTNDMDSVIDGVLRILDCDKSKEILENIGIPARSSPSKEKKPAEPSLICDICSIPFRSKPGLSRHKAAKHNTKNDGTRHKEGSVSENFKAKDVSSAVTDCHVLQSLCSESMSQKLTTELLNQESNPQIHYFMLEEQQRNISKKSKDETSGHMDNSVGVEVAGKKRLNGKIKKRKMKIPSNKTTNSQVPSDDILNILKTNILKAIGQSSSFTSSEENVPWTPPTDNDKVQNGPSIAPQDTFSAKHVEEVENMPLNVFNSDINKESLLAGQPKWPNDFNGLAQTETCKISEMECSERMSAIAEPSVSENTLLSPDNCLEEHLIVRRSTLDQNDQQASSKHVEPDLHSLFDDDKTFSELFPRDDHFIRRKCTRVYGKKAKRQTPPFETDFKTIDLDGMNSSSQAKTDQSEHGRILADENLLGSRVSLSHTEPDQVYGPVTSVKDQIHVDDGMLSFEPHSQGMETMADPLLCLDTKEENDKEASFEQSPVTSHNSFVERSSSLQDSELEEVFDCKLDEDENLPKFPTIDMKMLSAKFDMRELSFFSACGDDSDQSDTEKSDVTSKTEKHKRQSKTKASNKKQLRNRSNGNIKTKEKQYKCKVCFQWFLTLGELDFHKLTHNPSPPPTCYMCVQRKFSSREQLRDHLKEKHAKNKAGLWICGMCLKEISDVWMYNEHLREHATQFARKGQAQKTVMGIPGCFAEDNLVRTFLSTFIYRTPAKSSKTSESEAKSPSVKKQDHKDHNDEEELVTDKEQENNTFNAPSTSVHEKLSISPTLEATHKSETVQKNSAIHPHCKDPSRDCHHCGKQFPKPFKLQRHLVVHSLQKIYLCHKCPKSYQEVQELRTHLSNEHQLSEETEIKHTTLYACELCADVMHVIKKSFICSTCNYTFSKKEQYDRHMEKHLIGGSMTFKFRGVMRPCLVGKETKDKTKEPPASENIPPSKKQKVFHCSESPPYLTSIDTKTGNEQIPSVQPVLSSVNLNNKIKVVKESKQDIAIKMENMVVSLVELYQKDKKKQMSPTATFPMSPVSKEVQNDEKGGSQVAVTDGMNISDTQFMSSSPVPFNDMLLMEHGLTPEPEPPVLYPTNPEYMDRSQLTPLHNQENVLPEVTGIGSPQVCEEDLLCHLLSKEPEEFAVFASNHVISTDKASTGDVPCSQNETVVPQKEDALKLPTLDSTGANPVPSKVKNVTSSGSGSLKDVKGPKKNKATGQVNRSTSGEEVVVKSCMLKLKATSETSSVAKDNSVCTLKEVTGVQHKIYKKEPVVYLSKHNSIDSFKFDDKASTTSPSKLHPKKRKEHKMSGHKNGSASRENMVGDVKKKKTSVIGNGKSESSVGVRKPDWMSTVSAFSEIKEDTLVSRLPSKPQAARIGSGQLKKTVLDTHNQKKANARAINGEYKCKKVFHAKSLQPFTSKSSALSVNSSSSQKRKLGHNIKPAEPSNYRTAESQNNLLSQLFGQKLTSFKIPLRRDITE</sequence>
<proteinExistence type="predicted"/>
<dbReference type="InterPro" id="IPR013087">
    <property type="entry name" value="Znf_C2H2_type"/>
</dbReference>
<feature type="compositionally biased region" description="Polar residues" evidence="2">
    <location>
        <begin position="330"/>
        <end position="369"/>
    </location>
</feature>
<feature type="region of interest" description="Disordered" evidence="2">
    <location>
        <begin position="1026"/>
        <end position="1068"/>
    </location>
</feature>
<feature type="compositionally biased region" description="Low complexity" evidence="2">
    <location>
        <begin position="689"/>
        <end position="706"/>
    </location>
</feature>
<keyword evidence="1" id="KW-0862">Zinc</keyword>
<feature type="domain" description="C2H2-type" evidence="3">
    <location>
        <begin position="3434"/>
        <end position="3462"/>
    </location>
</feature>
<dbReference type="GeneTree" id="ENSGT00530000065415"/>
<accession>A0A8C5PSN7</accession>
<feature type="compositionally biased region" description="Basic residues" evidence="2">
    <location>
        <begin position="115"/>
        <end position="124"/>
    </location>
</feature>
<dbReference type="PROSITE" id="PS50157">
    <property type="entry name" value="ZINC_FINGER_C2H2_2"/>
    <property type="match status" value="4"/>
</dbReference>
<feature type="compositionally biased region" description="Low complexity" evidence="2">
    <location>
        <begin position="4019"/>
        <end position="4030"/>
    </location>
</feature>
<feature type="region of interest" description="Disordered" evidence="2">
    <location>
        <begin position="1098"/>
        <end position="1119"/>
    </location>
</feature>
<name>A0A8C5PSN7_9ANUR</name>
<reference evidence="4" key="1">
    <citation type="submission" date="2025-08" db="UniProtKB">
        <authorList>
            <consortium name="Ensembl"/>
        </authorList>
    </citation>
    <scope>IDENTIFICATION</scope>
</reference>
<feature type="region of interest" description="Disordered" evidence="2">
    <location>
        <begin position="1"/>
        <end position="131"/>
    </location>
</feature>
<feature type="compositionally biased region" description="Basic and acidic residues" evidence="2">
    <location>
        <begin position="765"/>
        <end position="774"/>
    </location>
</feature>
<dbReference type="InterPro" id="IPR039270">
    <property type="entry name" value="ZNF469"/>
</dbReference>
<feature type="region of interest" description="Disordered" evidence="2">
    <location>
        <begin position="464"/>
        <end position="483"/>
    </location>
</feature>
<feature type="region of interest" description="Disordered" evidence="2">
    <location>
        <begin position="2671"/>
        <end position="2694"/>
    </location>
</feature>
<keyword evidence="1" id="KW-0863">Zinc-finger</keyword>
<evidence type="ECO:0000256" key="2">
    <source>
        <dbReference type="SAM" id="MobiDB-lite"/>
    </source>
</evidence>
<dbReference type="GO" id="GO:0008270">
    <property type="term" value="F:zinc ion binding"/>
    <property type="evidence" value="ECO:0007669"/>
    <property type="project" value="UniProtKB-KW"/>
</dbReference>
<feature type="compositionally biased region" description="Basic and acidic residues" evidence="2">
    <location>
        <begin position="1241"/>
        <end position="1254"/>
    </location>
</feature>
<dbReference type="PROSITE" id="PS00028">
    <property type="entry name" value="ZINC_FINGER_C2H2_1"/>
    <property type="match status" value="6"/>
</dbReference>
<feature type="compositionally biased region" description="Basic and acidic residues" evidence="2">
    <location>
        <begin position="1217"/>
        <end position="1229"/>
    </location>
</feature>
<evidence type="ECO:0000313" key="4">
    <source>
        <dbReference type="Ensembl" id="ENSLLEP00000026961.1"/>
    </source>
</evidence>
<feature type="compositionally biased region" description="Basic and acidic residues" evidence="2">
    <location>
        <begin position="16"/>
        <end position="35"/>
    </location>
</feature>
<dbReference type="SUPFAM" id="SSF57667">
    <property type="entry name" value="beta-beta-alpha zinc fingers"/>
    <property type="match status" value="2"/>
</dbReference>
<feature type="domain" description="C2H2-type" evidence="3">
    <location>
        <begin position="3487"/>
        <end position="3509"/>
    </location>
</feature>
<evidence type="ECO:0000259" key="3">
    <source>
        <dbReference type="PROSITE" id="PS50157"/>
    </source>
</evidence>
<feature type="compositionally biased region" description="Polar residues" evidence="2">
    <location>
        <begin position="3362"/>
        <end position="3371"/>
    </location>
</feature>
<dbReference type="Ensembl" id="ENSLLET00000028012.1">
    <property type="protein sequence ID" value="ENSLLEP00000026961.1"/>
    <property type="gene ID" value="ENSLLEG00000017134.1"/>
</dbReference>
<feature type="compositionally biased region" description="Polar residues" evidence="2">
    <location>
        <begin position="3814"/>
        <end position="3823"/>
    </location>
</feature>
<feature type="compositionally biased region" description="Basic and acidic residues" evidence="2">
    <location>
        <begin position="1891"/>
        <end position="1904"/>
    </location>
</feature>
<feature type="compositionally biased region" description="Basic residues" evidence="2">
    <location>
        <begin position="3172"/>
        <end position="3189"/>
    </location>
</feature>
<feature type="compositionally biased region" description="Low complexity" evidence="2">
    <location>
        <begin position="1261"/>
        <end position="1275"/>
    </location>
</feature>
<dbReference type="OrthoDB" id="9897853at2759"/>
<feature type="compositionally biased region" description="Polar residues" evidence="2">
    <location>
        <begin position="656"/>
        <end position="675"/>
    </location>
</feature>
<feature type="compositionally biased region" description="Polar residues" evidence="2">
    <location>
        <begin position="464"/>
        <end position="477"/>
    </location>
</feature>
<feature type="compositionally biased region" description="Basic and acidic residues" evidence="2">
    <location>
        <begin position="2681"/>
        <end position="2694"/>
    </location>
</feature>
<dbReference type="Gene3D" id="3.30.160.60">
    <property type="entry name" value="Classic Zinc Finger"/>
    <property type="match status" value="2"/>
</dbReference>
<feature type="region of interest" description="Disordered" evidence="2">
    <location>
        <begin position="656"/>
        <end position="747"/>
    </location>
</feature>
<feature type="compositionally biased region" description="Basic and acidic residues" evidence="2">
    <location>
        <begin position="62"/>
        <end position="75"/>
    </location>
</feature>
<keyword evidence="1" id="KW-0479">Metal-binding</keyword>
<feature type="region of interest" description="Disordered" evidence="2">
    <location>
        <begin position="765"/>
        <end position="797"/>
    </location>
</feature>
<feature type="region of interest" description="Disordered" evidence="2">
    <location>
        <begin position="1358"/>
        <end position="1382"/>
    </location>
</feature>
<feature type="compositionally biased region" description="Basic and acidic residues" evidence="2">
    <location>
        <begin position="3161"/>
        <end position="3171"/>
    </location>
</feature>
<feature type="region of interest" description="Disordered" evidence="2">
    <location>
        <begin position="2994"/>
        <end position="3018"/>
    </location>
</feature>
<feature type="compositionally biased region" description="Low complexity" evidence="2">
    <location>
        <begin position="399"/>
        <end position="412"/>
    </location>
</feature>
<dbReference type="SMART" id="SM00355">
    <property type="entry name" value="ZnF_C2H2"/>
    <property type="match status" value="8"/>
</dbReference>